<organism evidence="1 2">
    <name type="scientific">Rhododendron molle</name>
    <name type="common">Chinese azalea</name>
    <name type="synonym">Azalea mollis</name>
    <dbReference type="NCBI Taxonomy" id="49168"/>
    <lineage>
        <taxon>Eukaryota</taxon>
        <taxon>Viridiplantae</taxon>
        <taxon>Streptophyta</taxon>
        <taxon>Embryophyta</taxon>
        <taxon>Tracheophyta</taxon>
        <taxon>Spermatophyta</taxon>
        <taxon>Magnoliopsida</taxon>
        <taxon>eudicotyledons</taxon>
        <taxon>Gunneridae</taxon>
        <taxon>Pentapetalae</taxon>
        <taxon>asterids</taxon>
        <taxon>Ericales</taxon>
        <taxon>Ericaceae</taxon>
        <taxon>Ericoideae</taxon>
        <taxon>Rhodoreae</taxon>
        <taxon>Rhododendron</taxon>
    </lineage>
</organism>
<comment type="caution">
    <text evidence="1">The sequence shown here is derived from an EMBL/GenBank/DDBJ whole genome shotgun (WGS) entry which is preliminary data.</text>
</comment>
<gene>
    <name evidence="1" type="ORF">RHMOL_Rhmol06G0129000</name>
</gene>
<evidence type="ECO:0000313" key="2">
    <source>
        <dbReference type="Proteomes" id="UP001062846"/>
    </source>
</evidence>
<dbReference type="Proteomes" id="UP001062846">
    <property type="component" value="Chromosome 6"/>
</dbReference>
<accession>A0ACC0NCU3</accession>
<dbReference type="EMBL" id="CM046393">
    <property type="protein sequence ID" value="KAI8550714.1"/>
    <property type="molecule type" value="Genomic_DNA"/>
</dbReference>
<proteinExistence type="predicted"/>
<protein>
    <submittedName>
        <fullName evidence="1">Uncharacterized protein</fullName>
    </submittedName>
</protein>
<name>A0ACC0NCU3_RHOML</name>
<reference evidence="1" key="1">
    <citation type="submission" date="2022-02" db="EMBL/GenBank/DDBJ databases">
        <title>Plant Genome Project.</title>
        <authorList>
            <person name="Zhang R.-G."/>
        </authorList>
    </citation>
    <scope>NUCLEOTIDE SEQUENCE</scope>
    <source>
        <strain evidence="1">AT1</strain>
    </source>
</reference>
<evidence type="ECO:0000313" key="1">
    <source>
        <dbReference type="EMBL" id="KAI8550714.1"/>
    </source>
</evidence>
<keyword evidence="2" id="KW-1185">Reference proteome</keyword>
<sequence length="59" mass="7254">MRQCRYYILQFATDIADASERQLKDNERNKVLPHEKYLSDYYTSNEELMVFVYWRPLCV</sequence>